<proteinExistence type="predicted"/>
<organism evidence="2">
    <name type="scientific">Kwoniella dejecticola CBS 10117</name>
    <dbReference type="NCBI Taxonomy" id="1296121"/>
    <lineage>
        <taxon>Eukaryota</taxon>
        <taxon>Fungi</taxon>
        <taxon>Dikarya</taxon>
        <taxon>Basidiomycota</taxon>
        <taxon>Agaricomycotina</taxon>
        <taxon>Tremellomycetes</taxon>
        <taxon>Tremellales</taxon>
        <taxon>Cryptococcaceae</taxon>
        <taxon>Kwoniella</taxon>
    </lineage>
</organism>
<feature type="region of interest" description="Disordered" evidence="1">
    <location>
        <begin position="72"/>
        <end position="107"/>
    </location>
</feature>
<feature type="region of interest" description="Disordered" evidence="1">
    <location>
        <begin position="1"/>
        <end position="31"/>
    </location>
</feature>
<reference evidence="3" key="3">
    <citation type="submission" date="2024-02" db="EMBL/GenBank/DDBJ databases">
        <title>Comparative genomics of Cryptococcus and Kwoniella reveals pathogenesis evolution and contrasting modes of karyotype evolution via chromosome fusion or intercentromeric recombination.</title>
        <authorList>
            <person name="Coelho M.A."/>
            <person name="David-Palma M."/>
            <person name="Shea T."/>
            <person name="Bowers K."/>
            <person name="McGinley-Smith S."/>
            <person name="Mohammad A.W."/>
            <person name="Gnirke A."/>
            <person name="Yurkov A.M."/>
            <person name="Nowrousian M."/>
            <person name="Sun S."/>
            <person name="Cuomo C.A."/>
            <person name="Heitman J."/>
        </authorList>
    </citation>
    <scope>NUCLEOTIDE SEQUENCE</scope>
    <source>
        <strain evidence="3">CBS 10117</strain>
    </source>
</reference>
<sequence>MKKRRTRRFKLTEEERDKIGGEELGSGTSIQPKDVKVAKGVRPGLGISGRALKKGGRAISEAKRLVSTTLNLDRKGKRKAENQSIPQTGVEADEPMPADREEGQQWTSQGRSYVRLRGKDCWKQGDRYAFEEEVEELGFVSRLPREWTKVLVQILSCQMMAKTGRTIVTSGQYSILVSSDSKGNMQISPPIRNLASATTTEARTASEQGVDLRFERIQDFSLLKTFSAFVYDAVSEFDTSNSTYPCPPHTIQKLQQPLSPTAKAGPVSTTGPASKARASSHAGPSSKARPPAEAGPSSTRKPATRRRGKRDMSVTSSWEVQETPKKTKR</sequence>
<gene>
    <name evidence="2" type="ORF">I303_08180</name>
    <name evidence="3" type="ORF">I303_106563</name>
</gene>
<feature type="region of interest" description="Disordered" evidence="1">
    <location>
        <begin position="241"/>
        <end position="329"/>
    </location>
</feature>
<dbReference type="EMBL" id="CP144537">
    <property type="protein sequence ID" value="WWC63957.1"/>
    <property type="molecule type" value="Genomic_DNA"/>
</dbReference>
<dbReference type="GeneID" id="28971879"/>
<evidence type="ECO:0000313" key="3">
    <source>
        <dbReference type="EMBL" id="WWC63957.1"/>
    </source>
</evidence>
<dbReference type="EMBL" id="KI894037">
    <property type="protein sequence ID" value="OBR81410.1"/>
    <property type="molecule type" value="Genomic_DNA"/>
</dbReference>
<dbReference type="RefSeq" id="XP_018259252.1">
    <property type="nucleotide sequence ID" value="XM_018411440.1"/>
</dbReference>
<evidence type="ECO:0000313" key="4">
    <source>
        <dbReference type="Proteomes" id="UP000078595"/>
    </source>
</evidence>
<name>A0A1A5ZUD1_9TREE</name>
<reference evidence="2" key="1">
    <citation type="submission" date="2013-07" db="EMBL/GenBank/DDBJ databases">
        <title>The Genome Sequence of Cryptococcus dejecticola CBS10117.</title>
        <authorList>
            <consortium name="The Broad Institute Genome Sequencing Platform"/>
            <person name="Cuomo C."/>
            <person name="Litvintseva A."/>
            <person name="Chen Y."/>
            <person name="Heitman J."/>
            <person name="Sun S."/>
            <person name="Springer D."/>
            <person name="Dromer F."/>
            <person name="Young S.K."/>
            <person name="Zeng Q."/>
            <person name="Gargeya S."/>
            <person name="Fitzgerald M."/>
            <person name="Abouelleil A."/>
            <person name="Alvarado L."/>
            <person name="Berlin A.M."/>
            <person name="Chapman S.B."/>
            <person name="Dewar J."/>
            <person name="Goldberg J."/>
            <person name="Griggs A."/>
            <person name="Gujja S."/>
            <person name="Hansen M."/>
            <person name="Howarth C."/>
            <person name="Imamovic A."/>
            <person name="Larimer J."/>
            <person name="McCowan C."/>
            <person name="Murphy C."/>
            <person name="Pearson M."/>
            <person name="Priest M."/>
            <person name="Roberts A."/>
            <person name="Saif S."/>
            <person name="Shea T."/>
            <person name="Sykes S."/>
            <person name="Wortman J."/>
            <person name="Nusbaum C."/>
            <person name="Birren B."/>
        </authorList>
    </citation>
    <scope>NUCLEOTIDE SEQUENCE [LARGE SCALE GENOMIC DNA]</scope>
    <source>
        <strain evidence="2">CBS 10117</strain>
    </source>
</reference>
<dbReference type="KEGG" id="kdj:28971879"/>
<evidence type="ECO:0000313" key="2">
    <source>
        <dbReference type="EMBL" id="OBR81410.1"/>
    </source>
</evidence>
<reference evidence="3" key="2">
    <citation type="submission" date="2013-07" db="EMBL/GenBank/DDBJ databases">
        <authorList>
            <consortium name="The Broad Institute Genome Sequencing Platform"/>
            <person name="Cuomo C."/>
            <person name="Litvintseva A."/>
            <person name="Chen Y."/>
            <person name="Heitman J."/>
            <person name="Sun S."/>
            <person name="Springer D."/>
            <person name="Dromer F."/>
            <person name="Young S.K."/>
            <person name="Zeng Q."/>
            <person name="Gargeya S."/>
            <person name="Fitzgerald M."/>
            <person name="Abouelleil A."/>
            <person name="Alvarado L."/>
            <person name="Berlin A.M."/>
            <person name="Chapman S.B."/>
            <person name="Dewar J."/>
            <person name="Goldberg J."/>
            <person name="Griggs A."/>
            <person name="Gujja S."/>
            <person name="Hansen M."/>
            <person name="Howarth C."/>
            <person name="Imamovic A."/>
            <person name="Larimer J."/>
            <person name="McCowan C."/>
            <person name="Murphy C."/>
            <person name="Pearson M."/>
            <person name="Priest M."/>
            <person name="Roberts A."/>
            <person name="Saif S."/>
            <person name="Shea T."/>
            <person name="Sykes S."/>
            <person name="Wortman J."/>
            <person name="Nusbaum C."/>
            <person name="Birren B."/>
        </authorList>
    </citation>
    <scope>NUCLEOTIDE SEQUENCE</scope>
    <source>
        <strain evidence="3">CBS 10117</strain>
    </source>
</reference>
<evidence type="ECO:0000256" key="1">
    <source>
        <dbReference type="SAM" id="MobiDB-lite"/>
    </source>
</evidence>
<dbReference type="Proteomes" id="UP000078595">
    <property type="component" value="Chromosome 8"/>
</dbReference>
<dbReference type="AlphaFoldDB" id="A0A1A5ZUD1"/>
<accession>A0A1A5ZUD1</accession>
<protein>
    <submittedName>
        <fullName evidence="2">Uncharacterized protein</fullName>
    </submittedName>
</protein>
<feature type="compositionally biased region" description="Basic and acidic residues" evidence="1">
    <location>
        <begin position="10"/>
        <end position="21"/>
    </location>
</feature>
<dbReference type="VEuPathDB" id="FungiDB:I303_08180"/>
<keyword evidence="4" id="KW-1185">Reference proteome</keyword>